<dbReference type="CDD" id="cd07247">
    <property type="entry name" value="SgaA_N_like"/>
    <property type="match status" value="2"/>
</dbReference>
<dbReference type="InterPro" id="IPR052164">
    <property type="entry name" value="Anthracycline_SecMetBiosynth"/>
</dbReference>
<comment type="caution">
    <text evidence="2">The sequence shown here is derived from an EMBL/GenBank/DDBJ whole genome shotgun (WGS) entry which is preliminary data.</text>
</comment>
<dbReference type="InterPro" id="IPR004360">
    <property type="entry name" value="Glyas_Fos-R_dOase_dom"/>
</dbReference>
<feature type="domain" description="VOC" evidence="1">
    <location>
        <begin position="12"/>
        <end position="126"/>
    </location>
</feature>
<sequence>MTFRDSAWPEGSPCWVDTMADDVDEAMRFYGDLFGWEFLDTGEDYGHYSIAMVDGRATAAIGPKPPGVQAPSTWSTYLAVADADATAERIATAGGKLLLPPGDLGEAARMAVAVDPAGAVFGIWQAGRTTGVQIANVPGALTWNECVVRDYPAAKRFYAEVFGYGFDEPSHGDFEYATLRVDAGDVDEAAEVGGIGTLPDVAPAEIPPHWTTYFAVTDVDTIVTRLVDLGGTVHGGPIDSPRGRLAAVADPGGAYFRVIES</sequence>
<dbReference type="Proteomes" id="UP000550714">
    <property type="component" value="Unassembled WGS sequence"/>
</dbReference>
<dbReference type="AlphaFoldDB" id="A0A839S4A5"/>
<dbReference type="EMBL" id="JACHWU010000005">
    <property type="protein sequence ID" value="MBB3052911.1"/>
    <property type="molecule type" value="Genomic_DNA"/>
</dbReference>
<dbReference type="PANTHER" id="PTHR33993:SF10">
    <property type="entry name" value="CONSERVED PROTEIN"/>
    <property type="match status" value="1"/>
</dbReference>
<dbReference type="Gene3D" id="3.10.180.10">
    <property type="entry name" value="2,3-Dihydroxybiphenyl 1,2-Dioxygenase, domain 1"/>
    <property type="match status" value="2"/>
</dbReference>
<dbReference type="RefSeq" id="WP_183657967.1">
    <property type="nucleotide sequence ID" value="NZ_JACHWU010000005.1"/>
</dbReference>
<keyword evidence="3" id="KW-1185">Reference proteome</keyword>
<accession>A0A839S4A5</accession>
<proteinExistence type="predicted"/>
<gene>
    <name evidence="2" type="ORF">FHS23_003952</name>
</gene>
<protein>
    <recommendedName>
        <fullName evidence="1">VOC domain-containing protein</fullName>
    </recommendedName>
</protein>
<dbReference type="Pfam" id="PF00903">
    <property type="entry name" value="Glyoxalase"/>
    <property type="match status" value="2"/>
</dbReference>
<organism evidence="2 3">
    <name type="scientific">Prauserella isguenensis</name>
    <dbReference type="NCBI Taxonomy" id="1470180"/>
    <lineage>
        <taxon>Bacteria</taxon>
        <taxon>Bacillati</taxon>
        <taxon>Actinomycetota</taxon>
        <taxon>Actinomycetes</taxon>
        <taxon>Pseudonocardiales</taxon>
        <taxon>Pseudonocardiaceae</taxon>
        <taxon>Prauserella</taxon>
    </lineage>
</organism>
<dbReference type="InterPro" id="IPR029068">
    <property type="entry name" value="Glyas_Bleomycin-R_OHBP_Dase"/>
</dbReference>
<dbReference type="PROSITE" id="PS51819">
    <property type="entry name" value="VOC"/>
    <property type="match status" value="2"/>
</dbReference>
<dbReference type="InterPro" id="IPR037523">
    <property type="entry name" value="VOC_core"/>
</dbReference>
<reference evidence="2 3" key="1">
    <citation type="submission" date="2020-08" db="EMBL/GenBank/DDBJ databases">
        <title>Genomic Encyclopedia of Type Strains, Phase III (KMG-III): the genomes of soil and plant-associated and newly described type strains.</title>
        <authorList>
            <person name="Whitman W."/>
        </authorList>
    </citation>
    <scope>NUCLEOTIDE SEQUENCE [LARGE SCALE GENOMIC DNA]</scope>
    <source>
        <strain evidence="2 3">CECT 8577</strain>
    </source>
</reference>
<evidence type="ECO:0000313" key="3">
    <source>
        <dbReference type="Proteomes" id="UP000550714"/>
    </source>
</evidence>
<name>A0A839S4A5_9PSEU</name>
<dbReference type="SUPFAM" id="SSF54593">
    <property type="entry name" value="Glyoxalase/Bleomycin resistance protein/Dihydroxybiphenyl dioxygenase"/>
    <property type="match status" value="2"/>
</dbReference>
<evidence type="ECO:0000259" key="1">
    <source>
        <dbReference type="PROSITE" id="PS51819"/>
    </source>
</evidence>
<feature type="domain" description="VOC" evidence="1">
    <location>
        <begin position="140"/>
        <end position="261"/>
    </location>
</feature>
<dbReference type="PANTHER" id="PTHR33993">
    <property type="entry name" value="GLYOXALASE-RELATED"/>
    <property type="match status" value="1"/>
</dbReference>
<evidence type="ECO:0000313" key="2">
    <source>
        <dbReference type="EMBL" id="MBB3052911.1"/>
    </source>
</evidence>